<evidence type="ECO:0000313" key="2">
    <source>
        <dbReference type="Proteomes" id="UP000799118"/>
    </source>
</evidence>
<dbReference type="AlphaFoldDB" id="A0A6A4H0W0"/>
<keyword evidence="2" id="KW-1185">Reference proteome</keyword>
<proteinExistence type="predicted"/>
<sequence>MSSQGKSTCLPCCPLLTQALSVEDKTTFQPFRFHLAAHNACCPHTQYLQDPLHCEAVKRPRDLDCKYIERVWGNVSSMKAGEDKTTKTSKCVATTTTLEGLKTNLRAGERCAHGVIIVWSTW</sequence>
<dbReference type="EMBL" id="ML769639">
    <property type="protein sequence ID" value="KAE9390994.1"/>
    <property type="molecule type" value="Genomic_DNA"/>
</dbReference>
<protein>
    <submittedName>
        <fullName evidence="1">Uncharacterized protein</fullName>
    </submittedName>
</protein>
<accession>A0A6A4H0W0</accession>
<gene>
    <name evidence="1" type="ORF">BT96DRAFT_1001749</name>
</gene>
<organism evidence="1 2">
    <name type="scientific">Gymnopus androsaceus JB14</name>
    <dbReference type="NCBI Taxonomy" id="1447944"/>
    <lineage>
        <taxon>Eukaryota</taxon>
        <taxon>Fungi</taxon>
        <taxon>Dikarya</taxon>
        <taxon>Basidiomycota</taxon>
        <taxon>Agaricomycotina</taxon>
        <taxon>Agaricomycetes</taxon>
        <taxon>Agaricomycetidae</taxon>
        <taxon>Agaricales</taxon>
        <taxon>Marasmiineae</taxon>
        <taxon>Omphalotaceae</taxon>
        <taxon>Gymnopus</taxon>
    </lineage>
</organism>
<reference evidence="1" key="1">
    <citation type="journal article" date="2019" name="Environ. Microbiol.">
        <title>Fungal ecological strategies reflected in gene transcription - a case study of two litter decomposers.</title>
        <authorList>
            <person name="Barbi F."/>
            <person name="Kohler A."/>
            <person name="Barry K."/>
            <person name="Baskaran P."/>
            <person name="Daum C."/>
            <person name="Fauchery L."/>
            <person name="Ihrmark K."/>
            <person name="Kuo A."/>
            <person name="LaButti K."/>
            <person name="Lipzen A."/>
            <person name="Morin E."/>
            <person name="Grigoriev I.V."/>
            <person name="Henrissat B."/>
            <person name="Lindahl B."/>
            <person name="Martin F."/>
        </authorList>
    </citation>
    <scope>NUCLEOTIDE SEQUENCE</scope>
    <source>
        <strain evidence="1">JB14</strain>
    </source>
</reference>
<dbReference type="Proteomes" id="UP000799118">
    <property type="component" value="Unassembled WGS sequence"/>
</dbReference>
<evidence type="ECO:0000313" key="1">
    <source>
        <dbReference type="EMBL" id="KAE9390994.1"/>
    </source>
</evidence>
<name>A0A6A4H0W0_9AGAR</name>